<protein>
    <submittedName>
        <fullName evidence="2">RCG53286</fullName>
    </submittedName>
</protein>
<dbReference type="AlphaFoldDB" id="A6JMF1"/>
<sequence>MVASYSIMQTQQRRAKASPLTKCV</sequence>
<gene>
    <name evidence="2" type="ORF">rCG_53286</name>
</gene>
<feature type="compositionally biased region" description="Polar residues" evidence="1">
    <location>
        <begin position="1"/>
        <end position="12"/>
    </location>
</feature>
<feature type="region of interest" description="Disordered" evidence="1">
    <location>
        <begin position="1"/>
        <end position="24"/>
    </location>
</feature>
<evidence type="ECO:0000313" key="2">
    <source>
        <dbReference type="EMBL" id="EDM10813.1"/>
    </source>
</evidence>
<proteinExistence type="predicted"/>
<evidence type="ECO:0000313" key="3">
    <source>
        <dbReference type="Proteomes" id="UP000234681"/>
    </source>
</evidence>
<dbReference type="Proteomes" id="UP000234681">
    <property type="component" value="Chromosome X"/>
</dbReference>
<evidence type="ECO:0000256" key="1">
    <source>
        <dbReference type="SAM" id="MobiDB-lite"/>
    </source>
</evidence>
<reference evidence="3" key="1">
    <citation type="submission" date="2005-09" db="EMBL/GenBank/DDBJ databases">
        <authorList>
            <person name="Mural R.J."/>
            <person name="Li P.W."/>
            <person name="Adams M.D."/>
            <person name="Amanatides P.G."/>
            <person name="Baden-Tillson H."/>
            <person name="Barnstead M."/>
            <person name="Chin S.H."/>
            <person name="Dew I."/>
            <person name="Evans C.A."/>
            <person name="Ferriera S."/>
            <person name="Flanigan M."/>
            <person name="Fosler C."/>
            <person name="Glodek A."/>
            <person name="Gu Z."/>
            <person name="Holt R.A."/>
            <person name="Jennings D."/>
            <person name="Kraft C.L."/>
            <person name="Lu F."/>
            <person name="Nguyen T."/>
            <person name="Nusskern D.R."/>
            <person name="Pfannkoch C.M."/>
            <person name="Sitter C."/>
            <person name="Sutton G.G."/>
            <person name="Venter J.C."/>
            <person name="Wang Z."/>
            <person name="Woodage T."/>
            <person name="Zheng X.H."/>
            <person name="Zhong F."/>
        </authorList>
    </citation>
    <scope>NUCLEOTIDE SEQUENCE [LARGE SCALE GENOMIC DNA]</scope>
    <source>
        <strain>BN</strain>
        <strain evidence="3">Sprague-Dawley</strain>
    </source>
</reference>
<organism evidence="2 3">
    <name type="scientific">Rattus norvegicus</name>
    <name type="common">Rat</name>
    <dbReference type="NCBI Taxonomy" id="10116"/>
    <lineage>
        <taxon>Eukaryota</taxon>
        <taxon>Metazoa</taxon>
        <taxon>Chordata</taxon>
        <taxon>Craniata</taxon>
        <taxon>Vertebrata</taxon>
        <taxon>Euteleostomi</taxon>
        <taxon>Mammalia</taxon>
        <taxon>Eutheria</taxon>
        <taxon>Euarchontoglires</taxon>
        <taxon>Glires</taxon>
        <taxon>Rodentia</taxon>
        <taxon>Myomorpha</taxon>
        <taxon>Muroidea</taxon>
        <taxon>Muridae</taxon>
        <taxon>Murinae</taxon>
        <taxon>Rattus</taxon>
    </lineage>
</organism>
<accession>A6JMF1</accession>
<dbReference type="EMBL" id="CH473991">
    <property type="protein sequence ID" value="EDM10813.1"/>
    <property type="molecule type" value="Genomic_DNA"/>
</dbReference>
<name>A6JMF1_RAT</name>